<dbReference type="InterPro" id="IPR011990">
    <property type="entry name" value="TPR-like_helical_dom_sf"/>
</dbReference>
<proteinExistence type="predicted"/>
<feature type="repeat" description="PPR" evidence="2">
    <location>
        <begin position="276"/>
        <end position="310"/>
    </location>
</feature>
<accession>B9R9C6</accession>
<dbReference type="PROSITE" id="PS51375">
    <property type="entry name" value="PPR"/>
    <property type="match status" value="4"/>
</dbReference>
<dbReference type="Gene3D" id="1.25.40.10">
    <property type="entry name" value="Tetratricopeptide repeat domain"/>
    <property type="match status" value="4"/>
</dbReference>
<feature type="repeat" description="PPR" evidence="2">
    <location>
        <begin position="214"/>
        <end position="248"/>
    </location>
</feature>
<dbReference type="Proteomes" id="UP000008311">
    <property type="component" value="Unassembled WGS sequence"/>
</dbReference>
<dbReference type="AlphaFoldDB" id="B9R9C6"/>
<dbReference type="InterPro" id="IPR046960">
    <property type="entry name" value="PPR_At4g14850-like_plant"/>
</dbReference>
<feature type="repeat" description="PPR" evidence="2">
    <location>
        <begin position="311"/>
        <end position="348"/>
    </location>
</feature>
<dbReference type="eggNOG" id="KOG4197">
    <property type="taxonomic scope" value="Eukaryota"/>
</dbReference>
<reference evidence="4" key="1">
    <citation type="journal article" date="2010" name="Nat. Biotechnol.">
        <title>Draft genome sequence of the oilseed species Ricinus communis.</title>
        <authorList>
            <person name="Chan A.P."/>
            <person name="Crabtree J."/>
            <person name="Zhao Q."/>
            <person name="Lorenzi H."/>
            <person name="Orvis J."/>
            <person name="Puiu D."/>
            <person name="Melake-Berhan A."/>
            <person name="Jones K.M."/>
            <person name="Redman J."/>
            <person name="Chen G."/>
            <person name="Cahoon E.B."/>
            <person name="Gedil M."/>
            <person name="Stanke M."/>
            <person name="Haas B.J."/>
            <person name="Wortman J.R."/>
            <person name="Fraser-Liggett C.M."/>
            <person name="Ravel J."/>
            <person name="Rabinowicz P.D."/>
        </authorList>
    </citation>
    <scope>NUCLEOTIDE SEQUENCE [LARGE SCALE GENOMIC DNA]</scope>
    <source>
        <strain evidence="4">cv. Hale</strain>
    </source>
</reference>
<sequence length="450" mass="51723">MPCNFQEKISHILPKCTFQHLKQIHAFIIAASLTHNIQIFSKFLRRSTEFGSMDYSHLIFSQMGHDYFITEIMLWNIMIRGYAFNGPFERAISMFDEIPQRGLKPHNYTYPYVLNSCCEMGIYEKGKRVHCQIIKSGFESNFAVGHSLFNMYIKMPAFTDTVFADNYEMIDARKIFDNMCVRPVEVWNKMVSQYVSFGNVRSARELFEAMPERDVVSWNSMISGYVKVGEVKNARELFEWMPEKNVISWTLMIVLYGDTGDFETARRFLEKMPHRNVVSWNSMISSYTKFGKFIEALDLFVQMQSEGVIPDGYTFVSVLSACSNLAINGRTEDAIKIFYLMQKLGLKLNDFTFTSALFACSHGGLLEEGRRIFYSMDKDYKISSKLEHFGCLIDLLSRNGKVEEALLLEGGGKQYCFLGGSCLAELWSSQLETECQEIKDGKAAVHPCKM</sequence>
<dbReference type="Pfam" id="PF13041">
    <property type="entry name" value="PPR_2"/>
    <property type="match status" value="3"/>
</dbReference>
<dbReference type="Pfam" id="PF01535">
    <property type="entry name" value="PPR"/>
    <property type="match status" value="3"/>
</dbReference>
<dbReference type="SUPFAM" id="SSF48452">
    <property type="entry name" value="TPR-like"/>
    <property type="match status" value="1"/>
</dbReference>
<evidence type="ECO:0000313" key="4">
    <source>
        <dbReference type="Proteomes" id="UP000008311"/>
    </source>
</evidence>
<dbReference type="GO" id="GO:0003723">
    <property type="term" value="F:RNA binding"/>
    <property type="evidence" value="ECO:0007669"/>
    <property type="project" value="InterPro"/>
</dbReference>
<evidence type="ECO:0000313" key="3">
    <source>
        <dbReference type="EMBL" id="EEF51403.1"/>
    </source>
</evidence>
<gene>
    <name evidence="3" type="ORF">RCOM_1496390</name>
</gene>
<dbReference type="NCBIfam" id="TIGR00756">
    <property type="entry name" value="PPR"/>
    <property type="match status" value="3"/>
</dbReference>
<dbReference type="InParanoid" id="B9R9C6"/>
<dbReference type="PANTHER" id="PTHR47926">
    <property type="entry name" value="PENTATRICOPEPTIDE REPEAT-CONTAINING PROTEIN"/>
    <property type="match status" value="1"/>
</dbReference>
<name>B9R9C6_RICCO</name>
<organism evidence="3 4">
    <name type="scientific">Ricinus communis</name>
    <name type="common">Castor bean</name>
    <dbReference type="NCBI Taxonomy" id="3988"/>
    <lineage>
        <taxon>Eukaryota</taxon>
        <taxon>Viridiplantae</taxon>
        <taxon>Streptophyta</taxon>
        <taxon>Embryophyta</taxon>
        <taxon>Tracheophyta</taxon>
        <taxon>Spermatophyta</taxon>
        <taxon>Magnoliopsida</taxon>
        <taxon>eudicotyledons</taxon>
        <taxon>Gunneridae</taxon>
        <taxon>Pentapetalae</taxon>
        <taxon>rosids</taxon>
        <taxon>fabids</taxon>
        <taxon>Malpighiales</taxon>
        <taxon>Euphorbiaceae</taxon>
        <taxon>Acalyphoideae</taxon>
        <taxon>Acalypheae</taxon>
        <taxon>Ricinus</taxon>
    </lineage>
</organism>
<dbReference type="GO" id="GO:0009451">
    <property type="term" value="P:RNA modification"/>
    <property type="evidence" value="ECO:0000318"/>
    <property type="project" value="GO_Central"/>
</dbReference>
<keyword evidence="4" id="KW-1185">Reference proteome</keyword>
<evidence type="ECO:0000256" key="1">
    <source>
        <dbReference type="ARBA" id="ARBA00022737"/>
    </source>
</evidence>
<feature type="repeat" description="PPR" evidence="2">
    <location>
        <begin position="71"/>
        <end position="105"/>
    </location>
</feature>
<dbReference type="PANTHER" id="PTHR47926:SF403">
    <property type="entry name" value="PENTACOTRIPEPTIDE-REPEAT REGION OF PRORP DOMAIN-CONTAINING PROTEIN"/>
    <property type="match status" value="1"/>
</dbReference>
<dbReference type="EMBL" id="EQ973773">
    <property type="protein sequence ID" value="EEF51403.1"/>
    <property type="molecule type" value="Genomic_DNA"/>
</dbReference>
<evidence type="ECO:0000256" key="2">
    <source>
        <dbReference type="PROSITE-ProRule" id="PRU00708"/>
    </source>
</evidence>
<keyword evidence="1" id="KW-0677">Repeat</keyword>
<dbReference type="InterPro" id="IPR002885">
    <property type="entry name" value="PPR_rpt"/>
</dbReference>
<protein>
    <submittedName>
        <fullName evidence="3">Pentatricopeptide repeat-containing protein, putative</fullName>
    </submittedName>
</protein>